<protein>
    <submittedName>
        <fullName evidence="1">Uncharacterized protein</fullName>
    </submittedName>
</protein>
<evidence type="ECO:0000313" key="2">
    <source>
        <dbReference type="Proteomes" id="UP001345963"/>
    </source>
</evidence>
<reference evidence="1 2" key="1">
    <citation type="submission" date="2021-07" db="EMBL/GenBank/DDBJ databases">
        <authorList>
            <person name="Palmer J.M."/>
        </authorList>
    </citation>
    <scope>NUCLEOTIDE SEQUENCE [LARGE SCALE GENOMIC DNA]</scope>
    <source>
        <strain evidence="1 2">AT_MEX2019</strain>
        <tissue evidence="1">Muscle</tissue>
    </source>
</reference>
<keyword evidence="2" id="KW-1185">Reference proteome</keyword>
<name>A0ABU7CJ74_9TELE</name>
<gene>
    <name evidence="1" type="ORF">ATANTOWER_026437</name>
</gene>
<comment type="caution">
    <text evidence="1">The sequence shown here is derived from an EMBL/GenBank/DDBJ whole genome shotgun (WGS) entry which is preliminary data.</text>
</comment>
<dbReference type="EMBL" id="JAHUTI010094776">
    <property type="protein sequence ID" value="MED6262811.1"/>
    <property type="molecule type" value="Genomic_DNA"/>
</dbReference>
<accession>A0ABU7CJ74</accession>
<sequence>MLKKHLWWSSHGEGRFLMSRLKNADVALKSCVCVCVSYLENVSLCSNQQWIPVIYCHTSSDLLFCRSNANQGVRVDPKQRVFKVNKNSSGDNEHGLFHYITVEVPSWIGRCHCPLLVTSLKKN</sequence>
<evidence type="ECO:0000313" key="1">
    <source>
        <dbReference type="EMBL" id="MED6262811.1"/>
    </source>
</evidence>
<dbReference type="Proteomes" id="UP001345963">
    <property type="component" value="Unassembled WGS sequence"/>
</dbReference>
<proteinExistence type="predicted"/>
<organism evidence="1 2">
    <name type="scientific">Ataeniobius toweri</name>
    <dbReference type="NCBI Taxonomy" id="208326"/>
    <lineage>
        <taxon>Eukaryota</taxon>
        <taxon>Metazoa</taxon>
        <taxon>Chordata</taxon>
        <taxon>Craniata</taxon>
        <taxon>Vertebrata</taxon>
        <taxon>Euteleostomi</taxon>
        <taxon>Actinopterygii</taxon>
        <taxon>Neopterygii</taxon>
        <taxon>Teleostei</taxon>
        <taxon>Neoteleostei</taxon>
        <taxon>Acanthomorphata</taxon>
        <taxon>Ovalentaria</taxon>
        <taxon>Atherinomorphae</taxon>
        <taxon>Cyprinodontiformes</taxon>
        <taxon>Goodeidae</taxon>
        <taxon>Ataeniobius</taxon>
    </lineage>
</organism>